<reference evidence="8 9" key="1">
    <citation type="journal article" date="2021" name="Elife">
        <title>Chloroplast acquisition without the gene transfer in kleptoplastic sea slugs, Plakobranchus ocellatus.</title>
        <authorList>
            <person name="Maeda T."/>
            <person name="Takahashi S."/>
            <person name="Yoshida T."/>
            <person name="Shimamura S."/>
            <person name="Takaki Y."/>
            <person name="Nagai Y."/>
            <person name="Toyoda A."/>
            <person name="Suzuki Y."/>
            <person name="Arimoto A."/>
            <person name="Ishii H."/>
            <person name="Satoh N."/>
            <person name="Nishiyama T."/>
            <person name="Hasebe M."/>
            <person name="Maruyama T."/>
            <person name="Minagawa J."/>
            <person name="Obokata J."/>
            <person name="Shigenobu S."/>
        </authorList>
    </citation>
    <scope>NUCLEOTIDE SEQUENCE [LARGE SCALE GENOMIC DNA]</scope>
</reference>
<dbReference type="GO" id="GO:0016020">
    <property type="term" value="C:membrane"/>
    <property type="evidence" value="ECO:0007669"/>
    <property type="project" value="UniProtKB-SubCell"/>
</dbReference>
<keyword evidence="3 6" id="KW-1133">Transmembrane helix</keyword>
<dbReference type="EMBL" id="BMAT01006418">
    <property type="protein sequence ID" value="GFS12318.1"/>
    <property type="molecule type" value="Genomic_DNA"/>
</dbReference>
<evidence type="ECO:0000256" key="1">
    <source>
        <dbReference type="ARBA" id="ARBA00004141"/>
    </source>
</evidence>
<comment type="caution">
    <text evidence="8">The sequence shown here is derived from an EMBL/GenBank/DDBJ whole genome shotgun (WGS) entry which is preliminary data.</text>
</comment>
<evidence type="ECO:0000256" key="4">
    <source>
        <dbReference type="ARBA" id="ARBA00023136"/>
    </source>
</evidence>
<dbReference type="AlphaFoldDB" id="A0AAV4INU7"/>
<evidence type="ECO:0000259" key="7">
    <source>
        <dbReference type="PROSITE" id="PS50850"/>
    </source>
</evidence>
<dbReference type="InterPro" id="IPR020846">
    <property type="entry name" value="MFS_dom"/>
</dbReference>
<keyword evidence="2 6" id="KW-0812">Transmembrane</keyword>
<feature type="region of interest" description="Disordered" evidence="5">
    <location>
        <begin position="523"/>
        <end position="544"/>
    </location>
</feature>
<dbReference type="Gene3D" id="1.20.1250.20">
    <property type="entry name" value="MFS general substrate transporter like domains"/>
    <property type="match status" value="1"/>
</dbReference>
<feature type="transmembrane region" description="Helical" evidence="6">
    <location>
        <begin position="136"/>
        <end position="156"/>
    </location>
</feature>
<dbReference type="SUPFAM" id="SSF103473">
    <property type="entry name" value="MFS general substrate transporter"/>
    <property type="match status" value="1"/>
</dbReference>
<dbReference type="InterPro" id="IPR005828">
    <property type="entry name" value="MFS_sugar_transport-like"/>
</dbReference>
<sequence length="544" mass="59603">MRHQKLVRCADPVWKNDTYSEVGVQREQLLPLGLSDGVSAISAEAEAEGDDLTPTAYKLMRCNIEYAVLRNPNKPPRNASELDWDSLLGSVHRLPGDRFSDTNGSAKAKCYSWVYDQSVLTSTIATQMNFVCERKILSSHALMLLMLGQMFGSLLGGSAADFLGRKKLLMISLLVHVVCSILTTWVNSIFTVGLAYLVNGFAMASCYCSAVLLGIEQVGPMYRHMVVLCLAGTWSIGILWVGLLAYFLRDWSRLQLAASVPEVLFIFYMVLVSESPRWLTEKRRFSEAEKILERIARRNGKALTEQNVLGSDTNEKPTQNQSLLMFLQCPPLLLRLAVVLFNWFACSLTYYGLSLGVGNLSGDIHLNFCLSAFVELASYVTVVIILERVGRKTVYCSSILLGGAACLLTFVPVLIGGGWSNWAMRALAMTGKFGVNISFATAWIMTPEMFPTSLRAGATGACSSSARIGGVAASYLANLTVEGRVGHLLPQIIFGSLGLVAGLTALTLPETNQAKLPDSLEEAVQMKREKEEPTNRNHQESLLA</sequence>
<evidence type="ECO:0000256" key="5">
    <source>
        <dbReference type="SAM" id="MobiDB-lite"/>
    </source>
</evidence>
<feature type="domain" description="Major facilitator superfamily (MFS) profile" evidence="7">
    <location>
        <begin position="51"/>
        <end position="513"/>
    </location>
</feature>
<feature type="transmembrane region" description="Helical" evidence="6">
    <location>
        <begin position="196"/>
        <end position="215"/>
    </location>
</feature>
<dbReference type="InterPro" id="IPR005829">
    <property type="entry name" value="Sugar_transporter_CS"/>
</dbReference>
<dbReference type="GO" id="GO:0022857">
    <property type="term" value="F:transmembrane transporter activity"/>
    <property type="evidence" value="ECO:0007669"/>
    <property type="project" value="InterPro"/>
</dbReference>
<feature type="compositionally biased region" description="Basic and acidic residues" evidence="5">
    <location>
        <begin position="524"/>
        <end position="544"/>
    </location>
</feature>
<feature type="transmembrane region" description="Helical" evidence="6">
    <location>
        <begin position="364"/>
        <end position="386"/>
    </location>
</feature>
<name>A0AAV4INU7_9GAST</name>
<dbReference type="PANTHER" id="PTHR24064">
    <property type="entry name" value="SOLUTE CARRIER FAMILY 22 MEMBER"/>
    <property type="match status" value="1"/>
</dbReference>
<feature type="transmembrane region" description="Helical" evidence="6">
    <location>
        <begin position="332"/>
        <end position="352"/>
    </location>
</feature>
<dbReference type="PROSITE" id="PS50850">
    <property type="entry name" value="MFS"/>
    <property type="match status" value="1"/>
</dbReference>
<evidence type="ECO:0000256" key="2">
    <source>
        <dbReference type="ARBA" id="ARBA00022692"/>
    </source>
</evidence>
<dbReference type="Pfam" id="PF00083">
    <property type="entry name" value="Sugar_tr"/>
    <property type="match status" value="1"/>
</dbReference>
<keyword evidence="4 6" id="KW-0472">Membrane</keyword>
<evidence type="ECO:0000256" key="6">
    <source>
        <dbReference type="SAM" id="Phobius"/>
    </source>
</evidence>
<evidence type="ECO:0000256" key="3">
    <source>
        <dbReference type="ARBA" id="ARBA00022989"/>
    </source>
</evidence>
<dbReference type="PROSITE" id="PS00216">
    <property type="entry name" value="SUGAR_TRANSPORT_1"/>
    <property type="match status" value="1"/>
</dbReference>
<gene>
    <name evidence="8" type="ORF">ElyMa_003108000</name>
</gene>
<comment type="subcellular location">
    <subcellularLocation>
        <location evidence="1">Membrane</location>
        <topology evidence="1">Multi-pass membrane protein</topology>
    </subcellularLocation>
</comment>
<evidence type="ECO:0000313" key="9">
    <source>
        <dbReference type="Proteomes" id="UP000762676"/>
    </source>
</evidence>
<dbReference type="InterPro" id="IPR036259">
    <property type="entry name" value="MFS_trans_sf"/>
</dbReference>
<keyword evidence="9" id="KW-1185">Reference proteome</keyword>
<accession>A0AAV4INU7</accession>
<protein>
    <submittedName>
        <fullName evidence="8">Solute carrier family 22 member 1</fullName>
    </submittedName>
</protein>
<proteinExistence type="predicted"/>
<feature type="transmembrane region" description="Helical" evidence="6">
    <location>
        <begin position="393"/>
        <end position="416"/>
    </location>
</feature>
<evidence type="ECO:0000313" key="8">
    <source>
        <dbReference type="EMBL" id="GFS12318.1"/>
    </source>
</evidence>
<feature type="transmembrane region" description="Helical" evidence="6">
    <location>
        <begin position="227"/>
        <end position="248"/>
    </location>
</feature>
<feature type="transmembrane region" description="Helical" evidence="6">
    <location>
        <begin position="168"/>
        <end position="190"/>
    </location>
</feature>
<organism evidence="8 9">
    <name type="scientific">Elysia marginata</name>
    <dbReference type="NCBI Taxonomy" id="1093978"/>
    <lineage>
        <taxon>Eukaryota</taxon>
        <taxon>Metazoa</taxon>
        <taxon>Spiralia</taxon>
        <taxon>Lophotrochozoa</taxon>
        <taxon>Mollusca</taxon>
        <taxon>Gastropoda</taxon>
        <taxon>Heterobranchia</taxon>
        <taxon>Euthyneura</taxon>
        <taxon>Panpulmonata</taxon>
        <taxon>Sacoglossa</taxon>
        <taxon>Placobranchoidea</taxon>
        <taxon>Plakobranchidae</taxon>
        <taxon>Elysia</taxon>
    </lineage>
</organism>
<dbReference type="Proteomes" id="UP000762676">
    <property type="component" value="Unassembled WGS sequence"/>
</dbReference>
<dbReference type="CDD" id="cd17317">
    <property type="entry name" value="MFS_SLC22"/>
    <property type="match status" value="1"/>
</dbReference>